<accession>A0A645CYV0</accession>
<gene>
    <name evidence="1" type="ORF">SDC9_129113</name>
</gene>
<proteinExistence type="predicted"/>
<evidence type="ECO:0000313" key="1">
    <source>
        <dbReference type="EMBL" id="MPM82055.1"/>
    </source>
</evidence>
<sequence length="151" mass="17439">MRRTFEPGLENQLGGDRIEQRLRRLGIASGLAQARLGVERAEPLVGHGDRQIEAFLQTLGELRRQAGHFVRRAIGVRRQADDQALRLPFGDQLADRRKTLVVRLGMNHRQRMRRCEQRLAGGDADPLFAEIESEHRPHVRRDQRRRKAARN</sequence>
<comment type="caution">
    <text evidence="1">The sequence shown here is derived from an EMBL/GenBank/DDBJ whole genome shotgun (WGS) entry which is preliminary data.</text>
</comment>
<dbReference type="EMBL" id="VSSQ01031243">
    <property type="protein sequence ID" value="MPM82055.1"/>
    <property type="molecule type" value="Genomic_DNA"/>
</dbReference>
<dbReference type="AlphaFoldDB" id="A0A645CYV0"/>
<name>A0A645CYV0_9ZZZZ</name>
<reference evidence="1" key="1">
    <citation type="submission" date="2019-08" db="EMBL/GenBank/DDBJ databases">
        <authorList>
            <person name="Kucharzyk K."/>
            <person name="Murdoch R.W."/>
            <person name="Higgins S."/>
            <person name="Loffler F."/>
        </authorList>
    </citation>
    <scope>NUCLEOTIDE SEQUENCE</scope>
</reference>
<protein>
    <submittedName>
        <fullName evidence="1">Uncharacterized protein</fullName>
    </submittedName>
</protein>
<organism evidence="1">
    <name type="scientific">bioreactor metagenome</name>
    <dbReference type="NCBI Taxonomy" id="1076179"/>
    <lineage>
        <taxon>unclassified sequences</taxon>
        <taxon>metagenomes</taxon>
        <taxon>ecological metagenomes</taxon>
    </lineage>
</organism>